<feature type="transmembrane region" description="Helical" evidence="1">
    <location>
        <begin position="25"/>
        <end position="49"/>
    </location>
</feature>
<keyword evidence="1" id="KW-0812">Transmembrane</keyword>
<dbReference type="AlphaFoldDB" id="A0A9X5R2J5"/>
<feature type="transmembrane region" description="Helical" evidence="1">
    <location>
        <begin position="55"/>
        <end position="73"/>
    </location>
</feature>
<organism evidence="2">
    <name type="scientific">Cutibacterium granulosum DSM 20700</name>
    <dbReference type="NCBI Taxonomy" id="1160719"/>
    <lineage>
        <taxon>Bacteria</taxon>
        <taxon>Bacillati</taxon>
        <taxon>Actinomycetota</taxon>
        <taxon>Actinomycetes</taxon>
        <taxon>Propionibacteriales</taxon>
        <taxon>Propionibacteriaceae</taxon>
        <taxon>Cutibacterium</taxon>
    </lineage>
</organism>
<evidence type="ECO:0000313" key="2">
    <source>
        <dbReference type="EMBL" id="OCT42276.1"/>
    </source>
</evidence>
<dbReference type="RefSeq" id="WP_036957951.1">
    <property type="nucleotide sequence ID" value="NZ_JNBU02000029.1"/>
</dbReference>
<keyword evidence="1" id="KW-1133">Transmembrane helix</keyword>
<name>A0A9X5R2J5_9ACTN</name>
<gene>
    <name evidence="2" type="ORF">L860_11235</name>
</gene>
<accession>A0A9X5R2J5</accession>
<feature type="transmembrane region" description="Helical" evidence="1">
    <location>
        <begin position="94"/>
        <end position="119"/>
    </location>
</feature>
<keyword evidence="1" id="KW-0472">Membrane</keyword>
<protein>
    <submittedName>
        <fullName evidence="2">Membrane protein</fullName>
    </submittedName>
</protein>
<proteinExistence type="predicted"/>
<evidence type="ECO:0000256" key="1">
    <source>
        <dbReference type="SAM" id="Phobius"/>
    </source>
</evidence>
<feature type="transmembrane region" description="Helical" evidence="1">
    <location>
        <begin position="125"/>
        <end position="141"/>
    </location>
</feature>
<dbReference type="EMBL" id="JNBU01000031">
    <property type="protein sequence ID" value="OCT42276.1"/>
    <property type="molecule type" value="Genomic_DNA"/>
</dbReference>
<comment type="caution">
    <text evidence="2">The sequence shown here is derived from an EMBL/GenBank/DDBJ whole genome shotgun (WGS) entry which is preliminary data.</text>
</comment>
<reference evidence="2" key="1">
    <citation type="submission" date="2014-05" db="EMBL/GenBank/DDBJ databases">
        <authorList>
            <person name="Jahns A.C."/>
            <person name="Eilers H."/>
            <person name="Alexeyev O.A."/>
        </authorList>
    </citation>
    <scope>NUCLEOTIDE SEQUENCE [LARGE SCALE GENOMIC DNA]</scope>
    <source>
        <strain evidence="2">DSM 20700</strain>
    </source>
</reference>
<sequence length="149" mass="16371">MTTLASECEEVMTIEEKEPSRAERIFAGTVAFTICMAVVFAIVAIFIGWRWSLRMFVGVLLIGIPGEILLELVGENRMFPRGGGKPGQTRAARLLILTLILAAWALIVLALTALIQPWYGAVGEMAWVMVIGILAILIQGIRDTRKKKS</sequence>